<evidence type="ECO:0000256" key="11">
    <source>
        <dbReference type="PROSITE-ProRule" id="PRU01379"/>
    </source>
</evidence>
<dbReference type="SUPFAM" id="SSF54897">
    <property type="entry name" value="Protease propeptides/inhibitors"/>
    <property type="match status" value="1"/>
</dbReference>
<feature type="signal peptide" evidence="12">
    <location>
        <begin position="1"/>
        <end position="17"/>
    </location>
</feature>
<dbReference type="FunFam" id="3.40.630.10:FF:000084">
    <property type="entry name" value="Carboxypeptidase B2"/>
    <property type="match status" value="1"/>
</dbReference>
<keyword evidence="7" id="KW-0378">Hydrolase</keyword>
<dbReference type="AlphaFoldDB" id="A0A085MWQ7"/>
<dbReference type="Gene3D" id="3.30.70.340">
    <property type="entry name" value="Metallocarboxypeptidase-like"/>
    <property type="match status" value="1"/>
</dbReference>
<dbReference type="GO" id="GO:0004181">
    <property type="term" value="F:metallocarboxypeptidase activity"/>
    <property type="evidence" value="ECO:0007669"/>
    <property type="project" value="InterPro"/>
</dbReference>
<dbReference type="PROSITE" id="PS00133">
    <property type="entry name" value="CARBOXYPEPT_ZN_2"/>
    <property type="match status" value="1"/>
</dbReference>
<dbReference type="InterPro" id="IPR000834">
    <property type="entry name" value="Peptidase_M14"/>
</dbReference>
<evidence type="ECO:0000256" key="12">
    <source>
        <dbReference type="SAM" id="SignalP"/>
    </source>
</evidence>
<keyword evidence="10" id="KW-1015">Disulfide bond</keyword>
<gene>
    <name evidence="14" type="ORF">M514_11428</name>
</gene>
<dbReference type="InterPro" id="IPR057247">
    <property type="entry name" value="CARBOXYPEPT_ZN_2"/>
</dbReference>
<keyword evidence="4" id="KW-0645">Protease</keyword>
<keyword evidence="5" id="KW-0479">Metal-binding</keyword>
<dbReference type="PANTHER" id="PTHR11705:SF91">
    <property type="entry name" value="FI01817P-RELATED"/>
    <property type="match status" value="1"/>
</dbReference>
<evidence type="ECO:0000256" key="7">
    <source>
        <dbReference type="ARBA" id="ARBA00022801"/>
    </source>
</evidence>
<evidence type="ECO:0000256" key="10">
    <source>
        <dbReference type="ARBA" id="ARBA00023157"/>
    </source>
</evidence>
<evidence type="ECO:0000256" key="4">
    <source>
        <dbReference type="ARBA" id="ARBA00022670"/>
    </source>
</evidence>
<evidence type="ECO:0000256" key="9">
    <source>
        <dbReference type="ARBA" id="ARBA00023049"/>
    </source>
</evidence>
<dbReference type="Gene3D" id="3.40.630.10">
    <property type="entry name" value="Zn peptidases"/>
    <property type="match status" value="1"/>
</dbReference>
<dbReference type="GO" id="GO:0005615">
    <property type="term" value="C:extracellular space"/>
    <property type="evidence" value="ECO:0007669"/>
    <property type="project" value="TreeGrafter"/>
</dbReference>
<dbReference type="GO" id="GO:0008270">
    <property type="term" value="F:zinc ion binding"/>
    <property type="evidence" value="ECO:0007669"/>
    <property type="project" value="InterPro"/>
</dbReference>
<reference evidence="14" key="1">
    <citation type="journal article" date="2014" name="Nat. Genet.">
        <title>Genome and transcriptome of the porcine whipworm Trichuris suis.</title>
        <authorList>
            <person name="Jex A.R."/>
            <person name="Nejsum P."/>
            <person name="Schwarz E.M."/>
            <person name="Hu L."/>
            <person name="Young N.D."/>
            <person name="Hall R.S."/>
            <person name="Korhonen P.K."/>
            <person name="Liao S."/>
            <person name="Thamsborg S."/>
            <person name="Xia J."/>
            <person name="Xu P."/>
            <person name="Wang S."/>
            <person name="Scheerlinck J.P."/>
            <person name="Hofmann A."/>
            <person name="Sternberg P.W."/>
            <person name="Wang J."/>
            <person name="Gasser R.B."/>
        </authorList>
    </citation>
    <scope>NUCLEOTIDE SEQUENCE [LARGE SCALE GENOMIC DNA]</scope>
    <source>
        <strain evidence="14">DCEP-RM93F</strain>
    </source>
</reference>
<dbReference type="PROSITE" id="PS52035">
    <property type="entry name" value="PEPTIDASE_M14"/>
    <property type="match status" value="1"/>
</dbReference>
<organism evidence="14">
    <name type="scientific">Trichuris suis</name>
    <name type="common">pig whipworm</name>
    <dbReference type="NCBI Taxonomy" id="68888"/>
    <lineage>
        <taxon>Eukaryota</taxon>
        <taxon>Metazoa</taxon>
        <taxon>Ecdysozoa</taxon>
        <taxon>Nematoda</taxon>
        <taxon>Enoplea</taxon>
        <taxon>Dorylaimia</taxon>
        <taxon>Trichinellida</taxon>
        <taxon>Trichuridae</taxon>
        <taxon>Trichuris</taxon>
    </lineage>
</organism>
<dbReference type="InterPro" id="IPR036990">
    <property type="entry name" value="M14A-like_propep"/>
</dbReference>
<evidence type="ECO:0000256" key="5">
    <source>
        <dbReference type="ARBA" id="ARBA00022723"/>
    </source>
</evidence>
<dbReference type="InterPro" id="IPR003146">
    <property type="entry name" value="M14A_act_pep"/>
</dbReference>
<dbReference type="SMART" id="SM00631">
    <property type="entry name" value="Zn_pept"/>
    <property type="match status" value="1"/>
</dbReference>
<evidence type="ECO:0000256" key="8">
    <source>
        <dbReference type="ARBA" id="ARBA00022833"/>
    </source>
</evidence>
<evidence type="ECO:0000256" key="2">
    <source>
        <dbReference type="ARBA" id="ARBA00005988"/>
    </source>
</evidence>
<sequence length="364" mass="42129">MIFFCCLTTLLLTTLSALETYKRSVLLEIIPRTVLDQKKLRDLEHGDLMVDFWKAAALPGQVAIALVRREFRRTVVQYLRKHTLQWTKLDFDVGKHLRDVHFAWLEKNKAKKILGARSRWERFPYNEYNSYDEISSLLMQIRAEFPNMTRLITIGRSYEGRKLLAVAIGRAKHGIWIDGGIHAREWISVSSAVYMIGQILKDYSKGEPGMRHLMDHLSWYILPTLNPDGYEFTRTTDRLWRKSRSRNNASQQNCDGVDLNRNFDVDFGVSGTSVSPCSHVYCGPYAFSEPETMSLRTFLKENEDKIVAYVALHTFSQLWLMPFGYDVNAFPPNIEELNETAHEAVRALKSVHHSNYRIMTSAQL</sequence>
<dbReference type="EMBL" id="KL367616">
    <property type="protein sequence ID" value="KFD61653.1"/>
    <property type="molecule type" value="Genomic_DNA"/>
</dbReference>
<dbReference type="Pfam" id="PF02244">
    <property type="entry name" value="Propep_M14"/>
    <property type="match status" value="1"/>
</dbReference>
<keyword evidence="6 12" id="KW-0732">Signal</keyword>
<feature type="domain" description="Peptidase M14" evidence="13">
    <location>
        <begin position="127"/>
        <end position="364"/>
    </location>
</feature>
<feature type="chain" id="PRO_5001795472" description="Peptidase M14 domain-containing protein" evidence="12">
    <location>
        <begin position="18"/>
        <end position="364"/>
    </location>
</feature>
<dbReference type="Pfam" id="PF00246">
    <property type="entry name" value="Peptidase_M14"/>
    <property type="match status" value="1"/>
</dbReference>
<keyword evidence="9" id="KW-0482">Metalloprotease</keyword>
<evidence type="ECO:0000256" key="6">
    <source>
        <dbReference type="ARBA" id="ARBA00022729"/>
    </source>
</evidence>
<proteinExistence type="inferred from homology"/>
<dbReference type="Proteomes" id="UP000030758">
    <property type="component" value="Unassembled WGS sequence"/>
</dbReference>
<keyword evidence="8" id="KW-0862">Zinc</keyword>
<dbReference type="PANTHER" id="PTHR11705">
    <property type="entry name" value="PROTEASE FAMILY M14 CARBOXYPEPTIDASE A,B"/>
    <property type="match status" value="1"/>
</dbReference>
<keyword evidence="3" id="KW-0121">Carboxypeptidase</keyword>
<evidence type="ECO:0000256" key="3">
    <source>
        <dbReference type="ARBA" id="ARBA00022645"/>
    </source>
</evidence>
<comment type="caution">
    <text evidence="11">Lacks conserved residue(s) required for the propagation of feature annotation.</text>
</comment>
<dbReference type="GO" id="GO:0006508">
    <property type="term" value="P:proteolysis"/>
    <property type="evidence" value="ECO:0007669"/>
    <property type="project" value="UniProtKB-KW"/>
</dbReference>
<evidence type="ECO:0000313" key="14">
    <source>
        <dbReference type="EMBL" id="KFD61653.1"/>
    </source>
</evidence>
<accession>A0A085MWQ7</accession>
<name>A0A085MWQ7_9BILA</name>
<dbReference type="PRINTS" id="PR00765">
    <property type="entry name" value="CRBOXYPTASEA"/>
</dbReference>
<evidence type="ECO:0000259" key="13">
    <source>
        <dbReference type="PROSITE" id="PS52035"/>
    </source>
</evidence>
<dbReference type="SUPFAM" id="SSF53187">
    <property type="entry name" value="Zn-dependent exopeptidases"/>
    <property type="match status" value="1"/>
</dbReference>
<evidence type="ECO:0000256" key="1">
    <source>
        <dbReference type="ARBA" id="ARBA00001947"/>
    </source>
</evidence>
<comment type="similarity">
    <text evidence="2 11">Belongs to the peptidase M14 family.</text>
</comment>
<protein>
    <recommendedName>
        <fullName evidence="13">Peptidase M14 domain-containing protein</fullName>
    </recommendedName>
</protein>
<comment type="cofactor">
    <cofactor evidence="1">
        <name>Zn(2+)</name>
        <dbReference type="ChEBI" id="CHEBI:29105"/>
    </cofactor>
</comment>